<name>A0A1H8H012_9RHOB</name>
<dbReference type="InterPro" id="IPR036641">
    <property type="entry name" value="HPT_dom_sf"/>
</dbReference>
<evidence type="ECO:0000259" key="3">
    <source>
        <dbReference type="PROSITE" id="PS50894"/>
    </source>
</evidence>
<dbReference type="RefSeq" id="WP_090611253.1">
    <property type="nucleotide sequence ID" value="NZ_CP067124.1"/>
</dbReference>
<dbReference type="GO" id="GO:0004672">
    <property type="term" value="F:protein kinase activity"/>
    <property type="evidence" value="ECO:0007669"/>
    <property type="project" value="UniProtKB-ARBA"/>
</dbReference>
<feature type="modified residue" description="Phosphohistidine" evidence="2">
    <location>
        <position position="50"/>
    </location>
</feature>
<dbReference type="GO" id="GO:0000160">
    <property type="term" value="P:phosphorelay signal transduction system"/>
    <property type="evidence" value="ECO:0007669"/>
    <property type="project" value="UniProtKB-KW"/>
</dbReference>
<dbReference type="AlphaFoldDB" id="A0A1H8H012"/>
<gene>
    <name evidence="4" type="ORF">SAMN04489859_100847</name>
</gene>
<dbReference type="EMBL" id="FODE01000008">
    <property type="protein sequence ID" value="SEN49583.1"/>
    <property type="molecule type" value="Genomic_DNA"/>
</dbReference>
<dbReference type="Proteomes" id="UP000199054">
    <property type="component" value="Unassembled WGS sequence"/>
</dbReference>
<keyword evidence="1" id="KW-0902">Two-component regulatory system</keyword>
<evidence type="ECO:0000313" key="5">
    <source>
        <dbReference type="Proteomes" id="UP000199054"/>
    </source>
</evidence>
<dbReference type="CDD" id="cd00088">
    <property type="entry name" value="HPT"/>
    <property type="match status" value="1"/>
</dbReference>
<evidence type="ECO:0000313" key="4">
    <source>
        <dbReference type="EMBL" id="SEN49583.1"/>
    </source>
</evidence>
<dbReference type="SUPFAM" id="SSF47226">
    <property type="entry name" value="Histidine-containing phosphotransfer domain, HPT domain"/>
    <property type="match status" value="1"/>
</dbReference>
<dbReference type="PROSITE" id="PS50894">
    <property type="entry name" value="HPT"/>
    <property type="match status" value="1"/>
</dbReference>
<organism evidence="4 5">
    <name type="scientific">Paracoccus alcaliphilus</name>
    <dbReference type="NCBI Taxonomy" id="34002"/>
    <lineage>
        <taxon>Bacteria</taxon>
        <taxon>Pseudomonadati</taxon>
        <taxon>Pseudomonadota</taxon>
        <taxon>Alphaproteobacteria</taxon>
        <taxon>Rhodobacterales</taxon>
        <taxon>Paracoccaceae</taxon>
        <taxon>Paracoccus</taxon>
    </lineage>
</organism>
<feature type="domain" description="HPt" evidence="3">
    <location>
        <begin position="11"/>
        <end position="104"/>
    </location>
</feature>
<dbReference type="InterPro" id="IPR008207">
    <property type="entry name" value="Sig_transdc_His_kin_Hpt_dom"/>
</dbReference>
<dbReference type="STRING" id="34002.SAMN04489859_100847"/>
<protein>
    <submittedName>
        <fullName evidence="4">Hpt domain-containing protein</fullName>
    </submittedName>
</protein>
<keyword evidence="2" id="KW-0597">Phosphoprotein</keyword>
<proteinExistence type="predicted"/>
<sequence>MIDWGRVVQLRDDVGATEFGPLLELFIDEIETVLAQLQAEDPVRLTDDLHFIRGSAVNLGFSELVSLCRQIETGPGQAPQALLDRLRGCYASSKKEFMRDLYAVLGDDLSRSSGVA</sequence>
<reference evidence="4 5" key="1">
    <citation type="submission" date="2016-10" db="EMBL/GenBank/DDBJ databases">
        <authorList>
            <person name="de Groot N.N."/>
        </authorList>
    </citation>
    <scope>NUCLEOTIDE SEQUENCE [LARGE SCALE GENOMIC DNA]</scope>
    <source>
        <strain evidence="4 5">DSM 8512</strain>
    </source>
</reference>
<dbReference type="Gene3D" id="1.20.120.160">
    <property type="entry name" value="HPT domain"/>
    <property type="match status" value="1"/>
</dbReference>
<evidence type="ECO:0000256" key="2">
    <source>
        <dbReference type="PROSITE-ProRule" id="PRU00110"/>
    </source>
</evidence>
<accession>A0A1H8H012</accession>
<keyword evidence="5" id="KW-1185">Reference proteome</keyword>
<evidence type="ECO:0000256" key="1">
    <source>
        <dbReference type="ARBA" id="ARBA00023012"/>
    </source>
</evidence>
<dbReference type="Pfam" id="PF01627">
    <property type="entry name" value="Hpt"/>
    <property type="match status" value="1"/>
</dbReference>
<dbReference type="OrthoDB" id="7867809at2"/>